<feature type="compositionally biased region" description="Basic and acidic residues" evidence="1">
    <location>
        <begin position="21"/>
        <end position="37"/>
    </location>
</feature>
<dbReference type="Proteomes" id="UP001341281">
    <property type="component" value="Chromosome 02"/>
</dbReference>
<evidence type="ECO:0000313" key="2">
    <source>
        <dbReference type="EMBL" id="WVZ59009.1"/>
    </source>
</evidence>
<feature type="region of interest" description="Disordered" evidence="1">
    <location>
        <begin position="1"/>
        <end position="47"/>
    </location>
</feature>
<evidence type="ECO:0000313" key="3">
    <source>
        <dbReference type="Proteomes" id="UP001341281"/>
    </source>
</evidence>
<feature type="compositionally biased region" description="Low complexity" evidence="1">
    <location>
        <begin position="1"/>
        <end position="13"/>
    </location>
</feature>
<keyword evidence="3" id="KW-1185">Reference proteome</keyword>
<organism evidence="2 3">
    <name type="scientific">Paspalum notatum var. saurae</name>
    <dbReference type="NCBI Taxonomy" id="547442"/>
    <lineage>
        <taxon>Eukaryota</taxon>
        <taxon>Viridiplantae</taxon>
        <taxon>Streptophyta</taxon>
        <taxon>Embryophyta</taxon>
        <taxon>Tracheophyta</taxon>
        <taxon>Spermatophyta</taxon>
        <taxon>Magnoliopsida</taxon>
        <taxon>Liliopsida</taxon>
        <taxon>Poales</taxon>
        <taxon>Poaceae</taxon>
        <taxon>PACMAD clade</taxon>
        <taxon>Panicoideae</taxon>
        <taxon>Andropogonodae</taxon>
        <taxon>Paspaleae</taxon>
        <taxon>Paspalinae</taxon>
        <taxon>Paspalum</taxon>
    </lineage>
</organism>
<reference evidence="2 3" key="1">
    <citation type="submission" date="2024-02" db="EMBL/GenBank/DDBJ databases">
        <title>High-quality chromosome-scale genome assembly of Pensacola bahiagrass (Paspalum notatum Flugge var. saurae).</title>
        <authorList>
            <person name="Vega J.M."/>
            <person name="Podio M."/>
            <person name="Orjuela J."/>
            <person name="Siena L.A."/>
            <person name="Pessino S.C."/>
            <person name="Combes M.C."/>
            <person name="Mariac C."/>
            <person name="Albertini E."/>
            <person name="Pupilli F."/>
            <person name="Ortiz J.P.A."/>
            <person name="Leblanc O."/>
        </authorList>
    </citation>
    <scope>NUCLEOTIDE SEQUENCE [LARGE SCALE GENOMIC DNA]</scope>
    <source>
        <strain evidence="2">R1</strain>
        <tissue evidence="2">Leaf</tissue>
    </source>
</reference>
<proteinExistence type="predicted"/>
<dbReference type="EMBL" id="CP144746">
    <property type="protein sequence ID" value="WVZ59009.1"/>
    <property type="molecule type" value="Genomic_DNA"/>
</dbReference>
<sequence>MAATPPGSAGSARRPARSSRAPRDCPPRLRAPPDPRKSRLRPPPEGELVFQDGVQQAMAIATLLSSPSVATHTSGRSKDFCCVEAHPISFINGLPLPWSRCVRQLNGMRRAERHGAALRSGSCAARRSSWPNRPGEQQHMRGLSNPSSLLCSTIWR</sequence>
<feature type="region of interest" description="Disordered" evidence="1">
    <location>
        <begin position="116"/>
        <end position="145"/>
    </location>
</feature>
<dbReference type="AlphaFoldDB" id="A0AAQ3SQH4"/>
<gene>
    <name evidence="2" type="ORF">U9M48_009219</name>
</gene>
<name>A0AAQ3SQH4_PASNO</name>
<protein>
    <submittedName>
        <fullName evidence="2">Uncharacterized protein</fullName>
    </submittedName>
</protein>
<evidence type="ECO:0000256" key="1">
    <source>
        <dbReference type="SAM" id="MobiDB-lite"/>
    </source>
</evidence>
<accession>A0AAQ3SQH4</accession>